<dbReference type="EMBL" id="JAACJL010000058">
    <property type="protein sequence ID" value="KAF4610424.1"/>
    <property type="molecule type" value="Genomic_DNA"/>
</dbReference>
<feature type="chain" id="PRO_5034048700" evidence="1">
    <location>
        <begin position="20"/>
        <end position="124"/>
    </location>
</feature>
<gene>
    <name evidence="2" type="ORF">D9613_007032</name>
</gene>
<accession>A0A8H4VJQ9</accession>
<organism evidence="2 3">
    <name type="scientific">Agrocybe pediades</name>
    <dbReference type="NCBI Taxonomy" id="84607"/>
    <lineage>
        <taxon>Eukaryota</taxon>
        <taxon>Fungi</taxon>
        <taxon>Dikarya</taxon>
        <taxon>Basidiomycota</taxon>
        <taxon>Agaricomycotina</taxon>
        <taxon>Agaricomycetes</taxon>
        <taxon>Agaricomycetidae</taxon>
        <taxon>Agaricales</taxon>
        <taxon>Agaricineae</taxon>
        <taxon>Strophariaceae</taxon>
        <taxon>Agrocybe</taxon>
    </lineage>
</organism>
<reference evidence="2 3" key="1">
    <citation type="submission" date="2019-12" db="EMBL/GenBank/DDBJ databases">
        <authorList>
            <person name="Floudas D."/>
            <person name="Bentzer J."/>
            <person name="Ahren D."/>
            <person name="Johansson T."/>
            <person name="Persson P."/>
            <person name="Tunlid A."/>
        </authorList>
    </citation>
    <scope>NUCLEOTIDE SEQUENCE [LARGE SCALE GENOMIC DNA]</scope>
    <source>
        <strain evidence="2 3">CBS 102.39</strain>
    </source>
</reference>
<name>A0A8H4VJQ9_9AGAR</name>
<dbReference type="Proteomes" id="UP000521872">
    <property type="component" value="Unassembled WGS sequence"/>
</dbReference>
<comment type="caution">
    <text evidence="2">The sequence shown here is derived from an EMBL/GenBank/DDBJ whole genome shotgun (WGS) entry which is preliminary data.</text>
</comment>
<feature type="signal peptide" evidence="1">
    <location>
        <begin position="1"/>
        <end position="19"/>
    </location>
</feature>
<dbReference type="AlphaFoldDB" id="A0A8H4VJQ9"/>
<sequence length="124" mass="13090">MRLFPVATVVTLLSVAVSGTPAIAEPAVKAPTPNTPSTIVFCTEGVGCNYPALTIVDGACVNFNDYLSNAVRAAIIPNGFVCTVFLIPGCSYRGHSMFGQPDPVVQDIPAPFYENTNSFKCSPF</sequence>
<keyword evidence="1" id="KW-0732">Signal</keyword>
<evidence type="ECO:0000313" key="2">
    <source>
        <dbReference type="EMBL" id="KAF4610424.1"/>
    </source>
</evidence>
<protein>
    <submittedName>
        <fullName evidence="2">Uncharacterized protein</fullName>
    </submittedName>
</protein>
<evidence type="ECO:0000313" key="3">
    <source>
        <dbReference type="Proteomes" id="UP000521872"/>
    </source>
</evidence>
<keyword evidence="3" id="KW-1185">Reference proteome</keyword>
<proteinExistence type="predicted"/>
<evidence type="ECO:0000256" key="1">
    <source>
        <dbReference type="SAM" id="SignalP"/>
    </source>
</evidence>